<name>A0A4Y8N2D6_9BURK</name>
<dbReference type="Proteomes" id="UP000297385">
    <property type="component" value="Unassembled WGS sequence"/>
</dbReference>
<accession>A0A4Y8N2D6</accession>
<dbReference type="RefSeq" id="WP_134455557.1">
    <property type="nucleotide sequence ID" value="NZ_JBHMFL010000042.1"/>
</dbReference>
<dbReference type="EMBL" id="SNVI01000001">
    <property type="protein sequence ID" value="TFE43608.1"/>
    <property type="molecule type" value="Genomic_DNA"/>
</dbReference>
<evidence type="ECO:0000313" key="2">
    <source>
        <dbReference type="Proteomes" id="UP000297385"/>
    </source>
</evidence>
<protein>
    <submittedName>
        <fullName evidence="1">Uncharacterized protein</fullName>
    </submittedName>
</protein>
<proteinExistence type="predicted"/>
<gene>
    <name evidence="1" type="ORF">E2553_00285</name>
</gene>
<reference evidence="1 2" key="1">
    <citation type="submission" date="2019-03" db="EMBL/GenBank/DDBJ databases">
        <title>Complete Genome Sequence of Paraburkholderia dipogonis ICMP 19430T, a Nitrogen-fixing Symbiont of the South African Invasive Legume Dipogon lignosus in New Zealand.</title>
        <authorList>
            <person name="De Meyer S.E."/>
        </authorList>
    </citation>
    <scope>NUCLEOTIDE SEQUENCE [LARGE SCALE GENOMIC DNA]</scope>
    <source>
        <strain evidence="1 2">ICMP 19430</strain>
    </source>
</reference>
<dbReference type="AlphaFoldDB" id="A0A4Y8N2D6"/>
<dbReference type="GeneID" id="97307225"/>
<comment type="caution">
    <text evidence="1">The sequence shown here is derived from an EMBL/GenBank/DDBJ whole genome shotgun (WGS) entry which is preliminary data.</text>
</comment>
<organism evidence="1 2">
    <name type="scientific">Paraburkholderia dipogonis</name>
    <dbReference type="NCBI Taxonomy" id="1211383"/>
    <lineage>
        <taxon>Bacteria</taxon>
        <taxon>Pseudomonadati</taxon>
        <taxon>Pseudomonadota</taxon>
        <taxon>Betaproteobacteria</taxon>
        <taxon>Burkholderiales</taxon>
        <taxon>Burkholderiaceae</taxon>
        <taxon>Paraburkholderia</taxon>
    </lineage>
</organism>
<evidence type="ECO:0000313" key="1">
    <source>
        <dbReference type="EMBL" id="TFE43608.1"/>
    </source>
</evidence>
<sequence>MSIWTGIETEFNAIVADARSIPEKLAALVDLHGKAQSLSSIESTVTSIIEDAAKATADKVTEIMTAVGKL</sequence>